<dbReference type="CDD" id="cd13319">
    <property type="entry name" value="PH_RARhoGAP"/>
    <property type="match status" value="1"/>
</dbReference>
<dbReference type="PANTHER" id="PTHR23179">
    <property type="entry name" value="T-CELL ACTIVATION RHO GTPASE ACTIVATING PROTEIN-RELATED"/>
    <property type="match status" value="1"/>
</dbReference>
<feature type="region of interest" description="Disordered" evidence="2">
    <location>
        <begin position="761"/>
        <end position="804"/>
    </location>
</feature>
<dbReference type="SMART" id="SM00324">
    <property type="entry name" value="RhoGAP"/>
    <property type="match status" value="1"/>
</dbReference>
<dbReference type="InterPro" id="IPR000219">
    <property type="entry name" value="DH_dom"/>
</dbReference>
<dbReference type="RefSeq" id="XP_022252648.1">
    <property type="nucleotide sequence ID" value="XM_022396940.1"/>
</dbReference>
<dbReference type="InterPro" id="IPR001849">
    <property type="entry name" value="PH_domain"/>
</dbReference>
<organism evidence="5 6">
    <name type="scientific">Limulus polyphemus</name>
    <name type="common">Atlantic horseshoe crab</name>
    <dbReference type="NCBI Taxonomy" id="6850"/>
    <lineage>
        <taxon>Eukaryota</taxon>
        <taxon>Metazoa</taxon>
        <taxon>Ecdysozoa</taxon>
        <taxon>Arthropoda</taxon>
        <taxon>Chelicerata</taxon>
        <taxon>Merostomata</taxon>
        <taxon>Xiphosura</taxon>
        <taxon>Limulidae</taxon>
        <taxon>Limulus</taxon>
    </lineage>
</organism>
<dbReference type="InterPro" id="IPR011993">
    <property type="entry name" value="PH-like_dom_sf"/>
</dbReference>
<evidence type="ECO:0000259" key="3">
    <source>
        <dbReference type="PROSITE" id="PS50010"/>
    </source>
</evidence>
<dbReference type="PROSITE" id="PS50238">
    <property type="entry name" value="RHOGAP"/>
    <property type="match status" value="1"/>
</dbReference>
<accession>A0ABM1T9U2</accession>
<feature type="region of interest" description="Disordered" evidence="2">
    <location>
        <begin position="1145"/>
        <end position="1174"/>
    </location>
</feature>
<dbReference type="PANTHER" id="PTHR23179:SF3">
    <property type="entry name" value="RHO GTPASE-ACTIVATING PROTEIN 20"/>
    <property type="match status" value="1"/>
</dbReference>
<dbReference type="SMART" id="SM00233">
    <property type="entry name" value="PH"/>
    <property type="match status" value="1"/>
</dbReference>
<feature type="compositionally biased region" description="Basic and acidic residues" evidence="2">
    <location>
        <begin position="562"/>
        <end position="574"/>
    </location>
</feature>
<feature type="region of interest" description="Disordered" evidence="2">
    <location>
        <begin position="1052"/>
        <end position="1080"/>
    </location>
</feature>
<dbReference type="SUPFAM" id="SSF50729">
    <property type="entry name" value="PH domain-like"/>
    <property type="match status" value="1"/>
</dbReference>
<evidence type="ECO:0000256" key="2">
    <source>
        <dbReference type="SAM" id="MobiDB-lite"/>
    </source>
</evidence>
<dbReference type="Pfam" id="PF00620">
    <property type="entry name" value="RhoGAP"/>
    <property type="match status" value="1"/>
</dbReference>
<name>A0ABM1T9U2_LIMPO</name>
<feature type="region of interest" description="Disordered" evidence="2">
    <location>
        <begin position="822"/>
        <end position="868"/>
    </location>
</feature>
<feature type="compositionally biased region" description="Pro residues" evidence="2">
    <location>
        <begin position="1116"/>
        <end position="1125"/>
    </location>
</feature>
<feature type="compositionally biased region" description="Polar residues" evidence="2">
    <location>
        <begin position="792"/>
        <end position="804"/>
    </location>
</feature>
<dbReference type="GeneID" id="106468588"/>
<feature type="compositionally biased region" description="Low complexity" evidence="2">
    <location>
        <begin position="894"/>
        <end position="950"/>
    </location>
</feature>
<keyword evidence="5" id="KW-1185">Reference proteome</keyword>
<feature type="domain" description="DH" evidence="3">
    <location>
        <begin position="1"/>
        <end position="45"/>
    </location>
</feature>
<keyword evidence="1" id="KW-0343">GTPase activation</keyword>
<dbReference type="Pfam" id="PF22286">
    <property type="entry name" value="RHG20_PH"/>
    <property type="match status" value="1"/>
</dbReference>
<feature type="region of interest" description="Disordered" evidence="2">
    <location>
        <begin position="894"/>
        <end position="964"/>
    </location>
</feature>
<feature type="region of interest" description="Disordered" evidence="2">
    <location>
        <begin position="562"/>
        <end position="600"/>
    </location>
</feature>
<dbReference type="Gene3D" id="2.30.29.30">
    <property type="entry name" value="Pleckstrin-homology domain (PH domain)/Phosphotyrosine-binding domain (PTB)"/>
    <property type="match status" value="1"/>
</dbReference>
<evidence type="ECO:0000313" key="6">
    <source>
        <dbReference type="RefSeq" id="XP_022252648.1"/>
    </source>
</evidence>
<sequence>VERLAQYEQFLSQLAAKTEEPHPDYGERTRAAEKVKNMMKRGEQSVEEFDLEKIQDLFPNDNLNLYEDDPFFPRKRVLRTRSAAASKLQRALSGKSKGSLNEIKPSPKRSNGIFRNNTWNRTFIMEGPVHFTMGVQHQERHLFLFNDILLIAKLRSSNSYKLKEKILVCELWLSTCLAEVCESSRSSETSFVLGWPTTNVVATFSSSQTKEVWHTKLAQLVNEAKEKEEKTVTTLQVSYWDQEANEEFFKTIKVTNTQTANDCIRMINQEFGEEMVSLKDSQLWVKTGKDEAPYPLIGHEYPFAIKMNFVRDLLQRSTLDLQNFNNVSSDTKCLFILRGSSAHKVTALTDVSKKRKRQRKPTIIGWAFKKQTNKPDSQNIESNVSPSCSIFDKPLSTLCENGSLPKPVLAILAQLFHRGPFTVGIFRQSANIRSCRELRKKLEINPDLELKDYSVVVLAAVFREFLRSLPDCLLLSDIYNEWLDASRCENEWDLREKITLTVSENLPKIIAYLIDHCPTLFGEDSLHLFDSYVDKDVSRQDSGAEESDSLHSVQGIRGYRQDDSSIDSLDRDLDGSEPSPKLPNKNKTSLTNLSRDSGLTLSDTQLYTPEEEADSQLSNSGESYRSGVSHLLTKSTPHLDSLGLDNGHTCGKNVGISIDGSCNDVMRKRRLGLECSRSRAMNNGTGNHFKSVSQVKSHQPLQYSKSYTYSGQDVPVFDSVNGNFSNIVKRREKRGRSGQFVPMSAVQIADFDTKSSLRRSASEESLAQVFTNQSPTKRPANHRKGPAPSPPSTQTLKIGDSSVDNTLTSLPLKTDLSAWSPRQTKKNLDWKRSQSTSKIDEIDHSHDSSTLSLVSSDDSTPHVSRSNSRVQEMMICKKNIVCISQQKSNRVSSVCSSSSETSQQTQVSQGSNKSQSSLGSQGSHVSSTSQRSQVSHRSSRSQSSEGSNHNEMYISSNKPTEPPTYREAITRKTHLRTQVTEQKTLSARARKLYEESVRIYNEQVETVGETHYAVPVKVDSGDEALLEPPPLPPKPLHRTPSEGAALRLRHLPPVHVNESQISSHSRRPRQSGSRVDPPEEWRNEINWSVAQLRELFNSQAFQETCSERVTSQDQRQPPPYRPPPYVSKINDEGCVTVVRVGSNSKGQDSVITVHKRSDSVSTCSSSTGGEESYV</sequence>
<dbReference type="InterPro" id="IPR047887">
    <property type="entry name" value="ARHGAP20_PH"/>
</dbReference>
<feature type="compositionally biased region" description="Polar residues" evidence="2">
    <location>
        <begin position="1104"/>
        <end position="1113"/>
    </location>
</feature>
<feature type="non-terminal residue" evidence="6">
    <location>
        <position position="1"/>
    </location>
</feature>
<feature type="compositionally biased region" description="Basic and acidic residues" evidence="2">
    <location>
        <begin position="826"/>
        <end position="847"/>
    </location>
</feature>
<dbReference type="InterPro" id="IPR008936">
    <property type="entry name" value="Rho_GTPase_activation_prot"/>
</dbReference>
<feature type="compositionally biased region" description="Low complexity" evidence="2">
    <location>
        <begin position="1159"/>
        <end position="1174"/>
    </location>
</feature>
<feature type="domain" description="Rho-GAP" evidence="4">
    <location>
        <begin position="393"/>
        <end position="640"/>
    </location>
</feature>
<feature type="region of interest" description="Disordered" evidence="2">
    <location>
        <begin position="607"/>
        <end position="626"/>
    </location>
</feature>
<dbReference type="InterPro" id="IPR000198">
    <property type="entry name" value="RhoGAP_dom"/>
</dbReference>
<dbReference type="PROSITE" id="PS50010">
    <property type="entry name" value="DH_2"/>
    <property type="match status" value="1"/>
</dbReference>
<protein>
    <submittedName>
        <fullName evidence="6">Uncharacterized protein LOC106468588</fullName>
    </submittedName>
</protein>
<evidence type="ECO:0000256" key="1">
    <source>
        <dbReference type="ARBA" id="ARBA00022468"/>
    </source>
</evidence>
<evidence type="ECO:0000313" key="5">
    <source>
        <dbReference type="Proteomes" id="UP000694941"/>
    </source>
</evidence>
<proteinExistence type="predicted"/>
<dbReference type="Proteomes" id="UP000694941">
    <property type="component" value="Unplaced"/>
</dbReference>
<gene>
    <name evidence="6" type="primary">LOC106468588</name>
</gene>
<feature type="region of interest" description="Disordered" evidence="2">
    <location>
        <begin position="1104"/>
        <end position="1127"/>
    </location>
</feature>
<dbReference type="SUPFAM" id="SSF48350">
    <property type="entry name" value="GTPase activation domain, GAP"/>
    <property type="match status" value="1"/>
</dbReference>
<feature type="compositionally biased region" description="Low complexity" evidence="2">
    <location>
        <begin position="848"/>
        <end position="858"/>
    </location>
</feature>
<reference evidence="6" key="1">
    <citation type="submission" date="2025-08" db="UniProtKB">
        <authorList>
            <consortium name="RefSeq"/>
        </authorList>
    </citation>
    <scope>IDENTIFICATION</scope>
    <source>
        <tissue evidence="6">Muscle</tissue>
    </source>
</reference>
<dbReference type="Gene3D" id="1.10.555.10">
    <property type="entry name" value="Rho GTPase activation protein"/>
    <property type="match status" value="1"/>
</dbReference>
<evidence type="ECO:0000259" key="4">
    <source>
        <dbReference type="PROSITE" id="PS50238"/>
    </source>
</evidence>
<feature type="compositionally biased region" description="Polar residues" evidence="2">
    <location>
        <begin position="585"/>
        <end position="600"/>
    </location>
</feature>